<proteinExistence type="predicted"/>
<evidence type="ECO:0000313" key="2">
    <source>
        <dbReference type="EMBL" id="OXA39408.1"/>
    </source>
</evidence>
<keyword evidence="3" id="KW-1185">Reference proteome</keyword>
<keyword evidence="1" id="KW-1133">Transmembrane helix</keyword>
<evidence type="ECO:0000256" key="1">
    <source>
        <dbReference type="SAM" id="Phobius"/>
    </source>
</evidence>
<comment type="caution">
    <text evidence="2">The sequence shown here is derived from an EMBL/GenBank/DDBJ whole genome shotgun (WGS) entry which is preliminary data.</text>
</comment>
<accession>A0A226D3K5</accession>
<keyword evidence="1" id="KW-0812">Transmembrane</keyword>
<organism evidence="2 3">
    <name type="scientific">Folsomia candida</name>
    <name type="common">Springtail</name>
    <dbReference type="NCBI Taxonomy" id="158441"/>
    <lineage>
        <taxon>Eukaryota</taxon>
        <taxon>Metazoa</taxon>
        <taxon>Ecdysozoa</taxon>
        <taxon>Arthropoda</taxon>
        <taxon>Hexapoda</taxon>
        <taxon>Collembola</taxon>
        <taxon>Entomobryomorpha</taxon>
        <taxon>Isotomoidea</taxon>
        <taxon>Isotomidae</taxon>
        <taxon>Proisotominae</taxon>
        <taxon>Folsomia</taxon>
    </lineage>
</organism>
<dbReference type="Proteomes" id="UP000198287">
    <property type="component" value="Unassembled WGS sequence"/>
</dbReference>
<evidence type="ECO:0000313" key="3">
    <source>
        <dbReference type="Proteomes" id="UP000198287"/>
    </source>
</evidence>
<protein>
    <submittedName>
        <fullName evidence="2">Uncharacterized protein</fullName>
    </submittedName>
</protein>
<feature type="transmembrane region" description="Helical" evidence="1">
    <location>
        <begin position="59"/>
        <end position="81"/>
    </location>
</feature>
<sequence length="310" mass="36152">MLWMNLIISLSLTCIILSTYICLNTGRASFAVSLAFISLLFDDFTSIPKSIDKQLFYRIIFAVWGPIAVLLINCYSGLMVSQLNAPLHNLRPKIFEDLICHNRHILDVSVNTTLFNKTVEFDNYVAYWGIGYRAPPPNFTNVYASDTCYSILSTPMATGCRGFAPYFWHCDMASIFENIVSIMRTFVDLTREQVLFLLLFRFMTHFQSGSMQAKETILQAPYKPWSRRILQTARKKAYLCQPYNTFRPKGLSLLKTIHQKNFILEVHFKTEICCLDIPRLSRKYYVQWYFYRAKKFPELGVFRNLFKADK</sequence>
<gene>
    <name evidence="2" type="ORF">Fcan01_25822</name>
</gene>
<keyword evidence="1" id="KW-0472">Membrane</keyword>
<reference evidence="2 3" key="1">
    <citation type="submission" date="2015-12" db="EMBL/GenBank/DDBJ databases">
        <title>The genome of Folsomia candida.</title>
        <authorList>
            <person name="Faddeeva A."/>
            <person name="Derks M.F."/>
            <person name="Anvar Y."/>
            <person name="Smit S."/>
            <person name="Van Straalen N."/>
            <person name="Roelofs D."/>
        </authorList>
    </citation>
    <scope>NUCLEOTIDE SEQUENCE [LARGE SCALE GENOMIC DNA]</scope>
    <source>
        <strain evidence="2 3">VU population</strain>
        <tissue evidence="2">Whole body</tissue>
    </source>
</reference>
<dbReference type="EMBL" id="LNIX01000039">
    <property type="protein sequence ID" value="OXA39408.1"/>
    <property type="molecule type" value="Genomic_DNA"/>
</dbReference>
<dbReference type="AlphaFoldDB" id="A0A226D3K5"/>
<name>A0A226D3K5_FOLCA</name>